<dbReference type="eggNOG" id="ENOG502RJK4">
    <property type="taxonomic scope" value="Eukaryota"/>
</dbReference>
<dbReference type="VEuPathDB" id="FungiDB:SMAC_02103"/>
<dbReference type="InterPro" id="IPR002110">
    <property type="entry name" value="Ankyrin_rpt"/>
</dbReference>
<dbReference type="HOGENOM" id="CLU_436259_0_0_1"/>
<feature type="compositionally biased region" description="Polar residues" evidence="2">
    <location>
        <begin position="611"/>
        <end position="627"/>
    </location>
</feature>
<dbReference type="EMBL" id="CABT02000018">
    <property type="protein sequence ID" value="CCC11447.1"/>
    <property type="molecule type" value="Genomic_DNA"/>
</dbReference>
<evidence type="ECO:0000313" key="5">
    <source>
        <dbReference type="Proteomes" id="UP000001881"/>
    </source>
</evidence>
<name>F7W0Z5_SORMK</name>
<dbReference type="STRING" id="771870.F7W0Z5"/>
<gene>
    <name evidence="4" type="ORF">SMAC_02103</name>
</gene>
<keyword evidence="5" id="KW-1185">Reference proteome</keyword>
<dbReference type="Gene3D" id="1.25.40.20">
    <property type="entry name" value="Ankyrin repeat-containing domain"/>
    <property type="match status" value="1"/>
</dbReference>
<feature type="domain" description="Single-strand DNA deaminase toxin A-like C-terminal" evidence="3">
    <location>
        <begin position="180"/>
        <end position="247"/>
    </location>
</feature>
<dbReference type="SUPFAM" id="SSF48403">
    <property type="entry name" value="Ankyrin repeat"/>
    <property type="match status" value="1"/>
</dbReference>
<evidence type="ECO:0000256" key="2">
    <source>
        <dbReference type="SAM" id="MobiDB-lite"/>
    </source>
</evidence>
<dbReference type="Pfam" id="PF24120">
    <property type="entry name" value="SsdA_C"/>
    <property type="match status" value="1"/>
</dbReference>
<dbReference type="OrthoDB" id="5239412at2759"/>
<evidence type="ECO:0000256" key="1">
    <source>
        <dbReference type="PROSITE-ProRule" id="PRU00023"/>
    </source>
</evidence>
<feature type="repeat" description="ANK" evidence="1">
    <location>
        <begin position="47"/>
        <end position="79"/>
    </location>
</feature>
<feature type="region of interest" description="Disordered" evidence="2">
    <location>
        <begin position="500"/>
        <end position="524"/>
    </location>
</feature>
<proteinExistence type="predicted"/>
<feature type="region of interest" description="Disordered" evidence="2">
    <location>
        <begin position="567"/>
        <end position="627"/>
    </location>
</feature>
<reference evidence="4 5" key="1">
    <citation type="journal article" date="2010" name="PLoS Genet.">
        <title>De novo assembly of a 40 Mb eukaryotic genome from short sequence reads: Sordaria macrospora, a model organism for fungal morphogenesis.</title>
        <authorList>
            <person name="Nowrousian M."/>
            <person name="Stajich J."/>
            <person name="Chu M."/>
            <person name="Engh I."/>
            <person name="Espagne E."/>
            <person name="Halliday K."/>
            <person name="Kamerewerd J."/>
            <person name="Kempken F."/>
            <person name="Knab B."/>
            <person name="Kuo H.C."/>
            <person name="Osiewacz H.D."/>
            <person name="Poeggeler S."/>
            <person name="Read N."/>
            <person name="Seiler S."/>
            <person name="Smith K."/>
            <person name="Zickler D."/>
            <person name="Kueck U."/>
            <person name="Freitag M."/>
        </authorList>
    </citation>
    <scope>NUCLEOTIDE SEQUENCE [LARGE SCALE GENOMIC DNA]</scope>
    <source>
        <strain evidence="5">ATCC MYA-333 / DSM 997 / K(L3346) / K-hell</strain>
        <tissue evidence="4">Mycelium</tissue>
    </source>
</reference>
<keyword evidence="1" id="KW-0040">ANK repeat</keyword>
<accession>F7W0Z5</accession>
<comment type="caution">
    <text evidence="4">The sequence shown here is derived from an EMBL/GenBank/DDBJ whole genome shotgun (WGS) entry which is preliminary data.</text>
</comment>
<dbReference type="InterPro" id="IPR036770">
    <property type="entry name" value="Ankyrin_rpt-contain_sf"/>
</dbReference>
<protein>
    <submittedName>
        <fullName evidence="4">WGS project CABT00000000 data, contig 2.18</fullName>
    </submittedName>
</protein>
<dbReference type="InterPro" id="IPR057517">
    <property type="entry name" value="SsdA-like_C"/>
</dbReference>
<evidence type="ECO:0000259" key="3">
    <source>
        <dbReference type="Pfam" id="PF24120"/>
    </source>
</evidence>
<organism evidence="4 5">
    <name type="scientific">Sordaria macrospora (strain ATCC MYA-333 / DSM 997 / K(L3346) / K-hell)</name>
    <dbReference type="NCBI Taxonomy" id="771870"/>
    <lineage>
        <taxon>Eukaryota</taxon>
        <taxon>Fungi</taxon>
        <taxon>Dikarya</taxon>
        <taxon>Ascomycota</taxon>
        <taxon>Pezizomycotina</taxon>
        <taxon>Sordariomycetes</taxon>
        <taxon>Sordariomycetidae</taxon>
        <taxon>Sordariales</taxon>
        <taxon>Sordariaceae</taxon>
        <taxon>Sordaria</taxon>
    </lineage>
</organism>
<dbReference type="Pfam" id="PF12796">
    <property type="entry name" value="Ank_2"/>
    <property type="match status" value="1"/>
</dbReference>
<dbReference type="InParanoid" id="F7W0Z5"/>
<evidence type="ECO:0000313" key="4">
    <source>
        <dbReference type="EMBL" id="CCC11447.1"/>
    </source>
</evidence>
<dbReference type="Proteomes" id="UP000001881">
    <property type="component" value="Unassembled WGS sequence"/>
</dbReference>
<dbReference type="AlphaFoldDB" id="F7W0Z5"/>
<dbReference type="PROSITE" id="PS50088">
    <property type="entry name" value="ANK_REPEAT"/>
    <property type="match status" value="1"/>
</dbReference>
<dbReference type="PROSITE" id="PS50297">
    <property type="entry name" value="ANK_REP_REGION"/>
    <property type="match status" value="1"/>
</dbReference>
<dbReference type="SMART" id="SM00248">
    <property type="entry name" value="ANK"/>
    <property type="match status" value="2"/>
</dbReference>
<sequence>MKPSDFMTKALGLRPIHEAVLEGDLKKVKKIIHQDKKNVVNNQTTRDKVTPLHLAVLTGSLTTVKLLLLSKASFSICDKKGYTTLQYARSGALRAKKLQQYERLGWQPAKRRAPIFREPEALRSILSTNDHPLSGSTILTDGRRLTILRKVVTTNLAFPVQNSTCGFIASYASTLPQMMAVSGWKDEREESSMQGVLPNAKMTALVRYACQIMEFKLYMQPYDCPGESVVPPEHIGRYMASHVEKQLSTTWVLKLLQDFLKTSDLVRMAELKHIELPSERSKAKVFLNHSPCGSCLSYLAKIRRVTGITFAVETIPFAVPGNRTCSDYSNPPPIQPGAKEDPLVAEWDNDYEELDRQQEVDENGPMVDFESLVDGEDNEVSDNLPVAQVDMQEVTTPTALKPTTDPTYRQTGIVAVRHRQGLQGTSSPSHWEVFKGQNFCAKPLKGVRNRLGLNKEEFDQFLEAQSPRRLLGSGSLLDPISTINGRSAFFQPPVAVSAPLQGAGARNPERLEQSVQPSSSPPPRLEICLPQLISSNRSQYAMAPDDEPASPINESRKQLNLKRFSYRKNSRHQHVYPRLSDANPRLSRSPASSHLLQRLKLGQSKGLAGKRTSNMPGASNEDTAQQN</sequence>